<dbReference type="EMBL" id="SUNJ01013790">
    <property type="protein sequence ID" value="TPP57002.1"/>
    <property type="molecule type" value="Genomic_DNA"/>
</dbReference>
<feature type="region of interest" description="Disordered" evidence="1">
    <location>
        <begin position="56"/>
        <end position="87"/>
    </location>
</feature>
<evidence type="ECO:0000313" key="3">
    <source>
        <dbReference type="EMBL" id="TPP57002.1"/>
    </source>
</evidence>
<proteinExistence type="predicted"/>
<keyword evidence="4" id="KW-1185">Reference proteome</keyword>
<dbReference type="AlphaFoldDB" id="A0A504Y6C6"/>
<keyword evidence="2" id="KW-1133">Transmembrane helix</keyword>
<keyword evidence="2" id="KW-0472">Membrane</keyword>
<name>A0A504Y6C6_FASGI</name>
<sequence>MQSHHPPGGGSDVSSGAGTRRNAGGHLLPQPSCSRTHTTATSGIAAPIWLSTSARPLGTGPNLMSPGMPRVTSPPQPPPLPPPPPSPQLVPLKARLARSKSIASPTANSAIRTDQWISGGGGSRRREPLSVLARRTAFGHDSFYNLASLLILRLSLSVPLLPHSEKGSSIPSTASAKPSDSVENVPFSTTGVFPPITHSRERNPITVCLASLVFLVVSAVIAAVFSTLILPLCLLAALIRRIGLCWANFCWFPSTTLCCRCCRPQRRLINSNNLFHLFIARLYPIPNGDDTEANMTWCRCEPISNPIAPTQTYYALSAAELRWLPPVPTLSIPSSLQQTLRSPYPRKSQYLNCSSLENSMPLYCAENPPLILICLRFGAPGVQLTKLREVIATRLFPFQSTPSSLASSTHDSCFSDKFNLGGPGTSEFLSTGAISFSPTRERHWSGSLSVLRCVFYWLRHGNV</sequence>
<feature type="compositionally biased region" description="Pro residues" evidence="1">
    <location>
        <begin position="72"/>
        <end position="87"/>
    </location>
</feature>
<feature type="transmembrane region" description="Helical" evidence="2">
    <location>
        <begin position="209"/>
        <end position="239"/>
    </location>
</feature>
<evidence type="ECO:0000256" key="1">
    <source>
        <dbReference type="SAM" id="MobiDB-lite"/>
    </source>
</evidence>
<reference evidence="3 4" key="1">
    <citation type="submission" date="2019-04" db="EMBL/GenBank/DDBJ databases">
        <title>Annotation for the trematode Fasciola gigantica.</title>
        <authorList>
            <person name="Choi Y.-J."/>
        </authorList>
    </citation>
    <scope>NUCLEOTIDE SEQUENCE [LARGE SCALE GENOMIC DNA]</scope>
    <source>
        <strain evidence="3">Uganda_cow_1</strain>
    </source>
</reference>
<accession>A0A504Y6C6</accession>
<organism evidence="3 4">
    <name type="scientific">Fasciola gigantica</name>
    <name type="common">Giant liver fluke</name>
    <dbReference type="NCBI Taxonomy" id="46835"/>
    <lineage>
        <taxon>Eukaryota</taxon>
        <taxon>Metazoa</taxon>
        <taxon>Spiralia</taxon>
        <taxon>Lophotrochozoa</taxon>
        <taxon>Platyhelminthes</taxon>
        <taxon>Trematoda</taxon>
        <taxon>Digenea</taxon>
        <taxon>Plagiorchiida</taxon>
        <taxon>Echinostomata</taxon>
        <taxon>Echinostomatoidea</taxon>
        <taxon>Fasciolidae</taxon>
        <taxon>Fasciola</taxon>
    </lineage>
</organism>
<comment type="caution">
    <text evidence="3">The sequence shown here is derived from an EMBL/GenBank/DDBJ whole genome shotgun (WGS) entry which is preliminary data.</text>
</comment>
<keyword evidence="2" id="KW-0812">Transmembrane</keyword>
<feature type="region of interest" description="Disordered" evidence="1">
    <location>
        <begin position="1"/>
        <end position="39"/>
    </location>
</feature>
<evidence type="ECO:0000256" key="2">
    <source>
        <dbReference type="SAM" id="Phobius"/>
    </source>
</evidence>
<dbReference type="OrthoDB" id="6281830at2759"/>
<gene>
    <name evidence="3" type="ORF">FGIG_02982</name>
</gene>
<dbReference type="Proteomes" id="UP000316759">
    <property type="component" value="Unassembled WGS sequence"/>
</dbReference>
<evidence type="ECO:0000313" key="4">
    <source>
        <dbReference type="Proteomes" id="UP000316759"/>
    </source>
</evidence>
<protein>
    <submittedName>
        <fullName evidence="3">Uncharacterized protein</fullName>
    </submittedName>
</protein>